<dbReference type="Proteomes" id="UP000004597">
    <property type="component" value="Unassembled WGS sequence"/>
</dbReference>
<dbReference type="PATRIC" id="fig|857291.3.peg.2403"/>
<proteinExistence type="predicted"/>
<keyword evidence="1" id="KW-0732">Signal</keyword>
<reference evidence="2 3" key="1">
    <citation type="submission" date="2011-10" db="EMBL/GenBank/DDBJ databases">
        <title>The Genome Sequence of Prevotella histicola F0411.</title>
        <authorList>
            <consortium name="The Broad Institute Genome Sequencing Platform"/>
            <person name="Earl A."/>
            <person name="Ward D."/>
            <person name="Feldgarden M."/>
            <person name="Gevers D."/>
            <person name="Izard J."/>
            <person name="Ganesan A."/>
            <person name="Blanton J.M."/>
            <person name="Baranova O.V."/>
            <person name="Tanner A.C."/>
            <person name="Mathney J.M.J."/>
            <person name="Dewhirst F.E."/>
            <person name="Young S.K."/>
            <person name="Zeng Q."/>
            <person name="Gargeya S."/>
            <person name="Fitzgerald M."/>
            <person name="Haas B."/>
            <person name="Abouelleil A."/>
            <person name="Alvarado L."/>
            <person name="Arachchi H.M."/>
            <person name="Berlin A."/>
            <person name="Brown A."/>
            <person name="Chapman S.B."/>
            <person name="Chen Z."/>
            <person name="Dunbar C."/>
            <person name="Freedman E."/>
            <person name="Gearin G."/>
            <person name="Gellesch M."/>
            <person name="Goldberg J."/>
            <person name="Griggs A."/>
            <person name="Gujja S."/>
            <person name="Heiman D."/>
            <person name="Howarth C."/>
            <person name="Larson L."/>
            <person name="Lui A."/>
            <person name="MacDonald P.J.P."/>
            <person name="Montmayeur A."/>
            <person name="Murphy C."/>
            <person name="Neiman D."/>
            <person name="Pearson M."/>
            <person name="Priest M."/>
            <person name="Roberts A."/>
            <person name="Saif S."/>
            <person name="Shea T."/>
            <person name="Shenoy N."/>
            <person name="Sisk P."/>
            <person name="Stolte C."/>
            <person name="Sykes S."/>
            <person name="Wortman J."/>
            <person name="Nusbaum C."/>
            <person name="Birren B."/>
        </authorList>
    </citation>
    <scope>NUCLEOTIDE SEQUENCE [LARGE SCALE GENOMIC DNA]</scope>
    <source>
        <strain evidence="2 3">F0411</strain>
    </source>
</reference>
<organism evidence="2 3">
    <name type="scientific">Prevotella histicola F0411</name>
    <dbReference type="NCBI Taxonomy" id="857291"/>
    <lineage>
        <taxon>Bacteria</taxon>
        <taxon>Pseudomonadati</taxon>
        <taxon>Bacteroidota</taxon>
        <taxon>Bacteroidia</taxon>
        <taxon>Bacteroidales</taxon>
        <taxon>Prevotellaceae</taxon>
        <taxon>Prevotella</taxon>
    </lineage>
</organism>
<keyword evidence="3" id="KW-1185">Reference proteome</keyword>
<evidence type="ECO:0000313" key="2">
    <source>
        <dbReference type="EMBL" id="EHG15024.1"/>
    </source>
</evidence>
<dbReference type="RefSeq" id="WP_008824304.1">
    <property type="nucleotide sequence ID" value="NZ_JH376768.1"/>
</dbReference>
<accession>G6AJX7</accession>
<name>G6AJX7_9BACT</name>
<feature type="chain" id="PRO_5003485191" description="Lipocalin-like domain-containing protein" evidence="1">
    <location>
        <begin position="21"/>
        <end position="335"/>
    </location>
</feature>
<dbReference type="STRING" id="857291.HMPREF9138_02404"/>
<dbReference type="EMBL" id="AFXP01000026">
    <property type="protein sequence ID" value="EHG15024.1"/>
    <property type="molecule type" value="Genomic_DNA"/>
</dbReference>
<evidence type="ECO:0000313" key="3">
    <source>
        <dbReference type="Proteomes" id="UP000004597"/>
    </source>
</evidence>
<dbReference type="AlphaFoldDB" id="G6AJX7"/>
<sequence>MKKILLLSVFCLFSFLNMHAMKEITGEFQPWDANCQVNGNTINFLGEWNGITFKFYDEEGCIFEAGTDLSAFDMLVLKMSDVSCLFKIKTEYTDGNAQQDAWGAEKNMQPGALIVGIPLNAEHKNMVKDFFLQSSDYPGSITVEKVLACTKAEYEQLLQENPAKTFNLTLKKVNEGGGTSYNADTHTITIQDNGSHKGWFFNDQFRDFSAFDSFVMEFQTATENGGEIGIEYDEGSNTTQSFEAGTSRIIVPLSANKNHLRQVYIKGDAGNSYILKVASFTTNKATTGINSINTSKGQDNGQETYYTIDGKRLKKPVHGINIQRKNGVIRKVLIK</sequence>
<dbReference type="GeneID" id="66732325"/>
<comment type="caution">
    <text evidence="2">The sequence shown here is derived from an EMBL/GenBank/DDBJ whole genome shotgun (WGS) entry which is preliminary data.</text>
</comment>
<gene>
    <name evidence="2" type="ORF">HMPREF9138_02404</name>
</gene>
<protein>
    <recommendedName>
        <fullName evidence="4">Lipocalin-like domain-containing protein</fullName>
    </recommendedName>
</protein>
<evidence type="ECO:0000256" key="1">
    <source>
        <dbReference type="SAM" id="SignalP"/>
    </source>
</evidence>
<dbReference type="HOGENOM" id="CLU_764745_0_0_10"/>
<feature type="signal peptide" evidence="1">
    <location>
        <begin position="1"/>
        <end position="20"/>
    </location>
</feature>
<evidence type="ECO:0008006" key="4">
    <source>
        <dbReference type="Google" id="ProtNLM"/>
    </source>
</evidence>